<proteinExistence type="predicted"/>
<dbReference type="InterPro" id="IPR019648">
    <property type="entry name" value="YebY"/>
</dbReference>
<dbReference type="Pfam" id="PF10709">
    <property type="entry name" value="DUF2511"/>
    <property type="match status" value="1"/>
</dbReference>
<dbReference type="STRING" id="988801.SAMN05216522_105146"/>
<keyword evidence="2" id="KW-0732">Signal</keyword>
<organism evidence="3 4">
    <name type="scientific">Rosenbergiella nectarea</name>
    <dbReference type="NCBI Taxonomy" id="988801"/>
    <lineage>
        <taxon>Bacteria</taxon>
        <taxon>Pseudomonadati</taxon>
        <taxon>Pseudomonadota</taxon>
        <taxon>Gammaproteobacteria</taxon>
        <taxon>Enterobacterales</taxon>
        <taxon>Erwiniaceae</taxon>
        <taxon>Rosenbergiella</taxon>
    </lineage>
</organism>
<evidence type="ECO:0000256" key="1">
    <source>
        <dbReference type="SAM" id="MobiDB-lite"/>
    </source>
</evidence>
<name>A0A1H9HZZ3_9GAMM</name>
<dbReference type="Proteomes" id="UP000242515">
    <property type="component" value="Unassembled WGS sequence"/>
</dbReference>
<dbReference type="OrthoDB" id="6519165at2"/>
<accession>A0A1H9HZZ3</accession>
<evidence type="ECO:0008006" key="5">
    <source>
        <dbReference type="Google" id="ProtNLM"/>
    </source>
</evidence>
<protein>
    <recommendedName>
        <fullName evidence="5">DUF2511 domain-containing protein</fullName>
    </recommendedName>
</protein>
<evidence type="ECO:0000256" key="2">
    <source>
        <dbReference type="SAM" id="SignalP"/>
    </source>
</evidence>
<feature type="chain" id="PRO_5017420364" description="DUF2511 domain-containing protein" evidence="2">
    <location>
        <begin position="20"/>
        <end position="113"/>
    </location>
</feature>
<gene>
    <name evidence="3" type="ORF">SAMN05216522_105146</name>
</gene>
<reference evidence="4" key="1">
    <citation type="submission" date="2016-10" db="EMBL/GenBank/DDBJ databases">
        <authorList>
            <person name="Varghese N."/>
            <person name="Submissions S."/>
        </authorList>
    </citation>
    <scope>NUCLEOTIDE SEQUENCE [LARGE SCALE GENOMIC DNA]</scope>
    <source>
        <strain evidence="4">8N4</strain>
    </source>
</reference>
<feature type="region of interest" description="Disordered" evidence="1">
    <location>
        <begin position="76"/>
        <end position="113"/>
    </location>
</feature>
<feature type="signal peptide" evidence="2">
    <location>
        <begin position="1"/>
        <end position="19"/>
    </location>
</feature>
<evidence type="ECO:0000313" key="3">
    <source>
        <dbReference type="EMBL" id="SEQ67946.1"/>
    </source>
</evidence>
<dbReference type="AlphaFoldDB" id="A0A1H9HZZ3"/>
<dbReference type="RefSeq" id="WP_092675183.1">
    <property type="nucleotide sequence ID" value="NZ_FOGC01000005.1"/>
</dbReference>
<evidence type="ECO:0000313" key="4">
    <source>
        <dbReference type="Proteomes" id="UP000242515"/>
    </source>
</evidence>
<dbReference type="EMBL" id="FOGC01000005">
    <property type="protein sequence ID" value="SEQ67946.1"/>
    <property type="molecule type" value="Genomic_DNA"/>
</dbReference>
<sequence>MKKLLSVLLLTLVSGQSFASEVITVSRREIGKQQWPLTREEIMLRCDKDGGLFAINDSTLMQYPLNAIAQQNVDEKKSQGQPITLIQADDPQQPGKKMDLSPLTSRAQALCGQ</sequence>
<keyword evidence="4" id="KW-1185">Reference proteome</keyword>